<reference evidence="1 2" key="1">
    <citation type="submission" date="2017-01" db="EMBL/GenBank/DDBJ databases">
        <title>The cable genome- insights into the physiology and evolution of filamentous bacteria capable of sulfide oxidation via long distance electron transfer.</title>
        <authorList>
            <person name="Schreiber L."/>
            <person name="Bjerg J.T."/>
            <person name="Boggild A."/>
            <person name="Van De Vossenberg J."/>
            <person name="Meysman F."/>
            <person name="Nielsen L.P."/>
            <person name="Schramm A."/>
            <person name="Kjeldsen K.U."/>
        </authorList>
    </citation>
    <scope>NUCLEOTIDE SEQUENCE [LARGE SCALE GENOMIC DNA]</scope>
    <source>
        <strain evidence="1">MCF</strain>
    </source>
</reference>
<dbReference type="AlphaFoldDB" id="A0A444J4P4"/>
<keyword evidence="2" id="KW-1185">Reference proteome</keyword>
<evidence type="ECO:0000313" key="2">
    <source>
        <dbReference type="Proteomes" id="UP000287853"/>
    </source>
</evidence>
<evidence type="ECO:0000313" key="1">
    <source>
        <dbReference type="EMBL" id="RWX48038.1"/>
    </source>
</evidence>
<sequence>MSRWLVRCGRFQRAAFVSVEPQNVQDVRGVLDSIGHQLLPKYSAAMYSEQEGDALTLARQPVERALRDFPTLILLDNMESVLPDHAATTPPE</sequence>
<name>A0A444J4P4_9BACT</name>
<proteinExistence type="predicted"/>
<dbReference type="EMBL" id="MTKO01000009">
    <property type="protein sequence ID" value="RWX48038.1"/>
    <property type="molecule type" value="Genomic_DNA"/>
</dbReference>
<protein>
    <submittedName>
        <fullName evidence="1">Uncharacterized protein</fullName>
    </submittedName>
</protein>
<comment type="caution">
    <text evidence="1">The sequence shown here is derived from an EMBL/GenBank/DDBJ whole genome shotgun (WGS) entry which is preliminary data.</text>
</comment>
<accession>A0A444J4P4</accession>
<dbReference type="Proteomes" id="UP000287853">
    <property type="component" value="Unassembled WGS sequence"/>
</dbReference>
<organism evidence="1 2">
    <name type="scientific">Candidatus Electrothrix aarhusensis</name>
    <dbReference type="NCBI Taxonomy" id="1859131"/>
    <lineage>
        <taxon>Bacteria</taxon>
        <taxon>Pseudomonadati</taxon>
        <taxon>Thermodesulfobacteriota</taxon>
        <taxon>Desulfobulbia</taxon>
        <taxon>Desulfobulbales</taxon>
        <taxon>Desulfobulbaceae</taxon>
        <taxon>Candidatus Electrothrix</taxon>
    </lineage>
</organism>
<gene>
    <name evidence="1" type="ORF">H206_05392</name>
</gene>